<dbReference type="Gene3D" id="3.40.50.300">
    <property type="entry name" value="P-loop containing nucleotide triphosphate hydrolases"/>
    <property type="match status" value="1"/>
</dbReference>
<accession>A0A380P249</accession>
<dbReference type="InterPro" id="IPR027417">
    <property type="entry name" value="P-loop_NTPase"/>
</dbReference>
<feature type="region of interest" description="Disordered" evidence="1">
    <location>
        <begin position="1"/>
        <end position="25"/>
    </location>
</feature>
<dbReference type="InterPro" id="IPR004807">
    <property type="entry name" value="UvrB"/>
</dbReference>
<reference evidence="2 3" key="1">
    <citation type="submission" date="2018-06" db="EMBL/GenBank/DDBJ databases">
        <authorList>
            <consortium name="Pathogen Informatics"/>
            <person name="Doyle S."/>
        </authorList>
    </citation>
    <scope>NUCLEOTIDE SEQUENCE [LARGE SCALE GENOMIC DNA]</scope>
    <source>
        <strain evidence="2 3">NCTC13645</strain>
    </source>
</reference>
<dbReference type="GO" id="GO:0003677">
    <property type="term" value="F:DNA binding"/>
    <property type="evidence" value="ECO:0007669"/>
    <property type="project" value="InterPro"/>
</dbReference>
<gene>
    <name evidence="2" type="primary">uvrB_2</name>
    <name evidence="2" type="ORF">NCTC13645_01208</name>
</gene>
<dbReference type="GO" id="GO:0009380">
    <property type="term" value="C:excinuclease repair complex"/>
    <property type="evidence" value="ECO:0007669"/>
    <property type="project" value="InterPro"/>
</dbReference>
<dbReference type="EMBL" id="UHIV01000004">
    <property type="protein sequence ID" value="SUP58957.1"/>
    <property type="molecule type" value="Genomic_DNA"/>
</dbReference>
<evidence type="ECO:0000256" key="1">
    <source>
        <dbReference type="SAM" id="MobiDB-lite"/>
    </source>
</evidence>
<dbReference type="PANTHER" id="PTHR24029">
    <property type="entry name" value="UVRABC SYSTEM PROTEIN B"/>
    <property type="match status" value="1"/>
</dbReference>
<organism evidence="2 3">
    <name type="scientific">Weissella viridescens</name>
    <name type="common">Lactobacillus viridescens</name>
    <dbReference type="NCBI Taxonomy" id="1629"/>
    <lineage>
        <taxon>Bacteria</taxon>
        <taxon>Bacillati</taxon>
        <taxon>Bacillota</taxon>
        <taxon>Bacilli</taxon>
        <taxon>Lactobacillales</taxon>
        <taxon>Lactobacillaceae</taxon>
        <taxon>Weissella</taxon>
    </lineage>
</organism>
<proteinExistence type="predicted"/>
<dbReference type="GO" id="GO:0005524">
    <property type="term" value="F:ATP binding"/>
    <property type="evidence" value="ECO:0007669"/>
    <property type="project" value="InterPro"/>
</dbReference>
<evidence type="ECO:0000313" key="2">
    <source>
        <dbReference type="EMBL" id="SUP58957.1"/>
    </source>
</evidence>
<dbReference type="Proteomes" id="UP000254621">
    <property type="component" value="Unassembled WGS sequence"/>
</dbReference>
<protein>
    <submittedName>
        <fullName evidence="2">Excinuclease ABC subunit B</fullName>
    </submittedName>
</protein>
<sequence length="66" mass="7121">MTDNQTTKKPFDLVSKYSPTGDQPTAIEQLSTGIDTGTKEQILLGATGTGKPIRFQTSSLMQTNQC</sequence>
<dbReference type="PANTHER" id="PTHR24029:SF0">
    <property type="entry name" value="UVRABC SYSTEM PROTEIN B"/>
    <property type="match status" value="1"/>
</dbReference>
<dbReference type="GO" id="GO:0006289">
    <property type="term" value="P:nucleotide-excision repair"/>
    <property type="evidence" value="ECO:0007669"/>
    <property type="project" value="InterPro"/>
</dbReference>
<name>A0A380P249_WEIVI</name>
<dbReference type="AlphaFoldDB" id="A0A380P249"/>
<dbReference type="GO" id="GO:0016887">
    <property type="term" value="F:ATP hydrolysis activity"/>
    <property type="evidence" value="ECO:0007669"/>
    <property type="project" value="InterPro"/>
</dbReference>
<dbReference type="SUPFAM" id="SSF52540">
    <property type="entry name" value="P-loop containing nucleoside triphosphate hydrolases"/>
    <property type="match status" value="1"/>
</dbReference>
<evidence type="ECO:0000313" key="3">
    <source>
        <dbReference type="Proteomes" id="UP000254621"/>
    </source>
</evidence>